<keyword evidence="1" id="KW-1133">Transmembrane helix</keyword>
<sequence length="126" mass="13601">MSRNSPVSSLYSLSCRVLLPPASQYPFLHPVCCISLFIPPPKLPEPQRTSELARLRLNSRSSLCSSNSTPCVLFCLKASWSTSLLLVCISLICVVWVCGVAQALSAAAPFTTPNFPCLTLLSMAVL</sequence>
<reference evidence="2 3" key="1">
    <citation type="submission" date="2007-06" db="EMBL/GenBank/DDBJ databases">
        <title>The Genome Sequence of Coccidioides posadasii RMSCC_3488.</title>
        <authorList>
            <consortium name="Coccidioides Genome Resources Consortium"/>
            <consortium name="The Broad Institute Genome Sequencing Platform"/>
            <person name="Henn M.R."/>
            <person name="Sykes S."/>
            <person name="Young S."/>
            <person name="Jaffe D."/>
            <person name="Berlin A."/>
            <person name="Alvarez P."/>
            <person name="Butler J."/>
            <person name="Gnerre S."/>
            <person name="Grabherr M."/>
            <person name="Mauceli E."/>
            <person name="Brockman W."/>
            <person name="Kodira C."/>
            <person name="Alvarado L."/>
            <person name="Zeng Q."/>
            <person name="Crawford M."/>
            <person name="Antoine C."/>
            <person name="Devon K."/>
            <person name="Galgiani J."/>
            <person name="Orsborn K."/>
            <person name="Lewis M.L."/>
            <person name="Nusbaum C."/>
            <person name="Galagan J."/>
            <person name="Birren B."/>
        </authorList>
    </citation>
    <scope>NUCLEOTIDE SEQUENCE [LARGE SCALE GENOMIC DNA]</scope>
    <source>
        <strain evidence="2 3">RMSCC 3488</strain>
    </source>
</reference>
<gene>
    <name evidence="2" type="ORF">CPAG_06668</name>
</gene>
<feature type="transmembrane region" description="Helical" evidence="1">
    <location>
        <begin position="84"/>
        <end position="104"/>
    </location>
</feature>
<evidence type="ECO:0000313" key="2">
    <source>
        <dbReference type="EMBL" id="KMM70356.1"/>
    </source>
</evidence>
<keyword evidence="1" id="KW-0812">Transmembrane</keyword>
<keyword evidence="1" id="KW-0472">Membrane</keyword>
<proteinExistence type="predicted"/>
<organism evidence="2 3">
    <name type="scientific">Coccidioides posadasii RMSCC 3488</name>
    <dbReference type="NCBI Taxonomy" id="454284"/>
    <lineage>
        <taxon>Eukaryota</taxon>
        <taxon>Fungi</taxon>
        <taxon>Dikarya</taxon>
        <taxon>Ascomycota</taxon>
        <taxon>Pezizomycotina</taxon>
        <taxon>Eurotiomycetes</taxon>
        <taxon>Eurotiomycetidae</taxon>
        <taxon>Onygenales</taxon>
        <taxon>Onygenaceae</taxon>
        <taxon>Coccidioides</taxon>
    </lineage>
</organism>
<evidence type="ECO:0000256" key="1">
    <source>
        <dbReference type="SAM" id="Phobius"/>
    </source>
</evidence>
<accession>A0A0J6FBF2</accession>
<dbReference type="VEuPathDB" id="FungiDB:CPAG_06668"/>
<reference evidence="3" key="2">
    <citation type="journal article" date="2009" name="Genome Res.">
        <title>Comparative genomic analyses of the human fungal pathogens Coccidioides and their relatives.</title>
        <authorList>
            <person name="Sharpton T.J."/>
            <person name="Stajich J.E."/>
            <person name="Rounsley S.D."/>
            <person name="Gardner M.J."/>
            <person name="Wortman J.R."/>
            <person name="Jordar V.S."/>
            <person name="Maiti R."/>
            <person name="Kodira C.D."/>
            <person name="Neafsey D.E."/>
            <person name="Zeng Q."/>
            <person name="Hung C.-Y."/>
            <person name="McMahan C."/>
            <person name="Muszewska A."/>
            <person name="Grynberg M."/>
            <person name="Mandel M.A."/>
            <person name="Kellner E.M."/>
            <person name="Barker B.M."/>
            <person name="Galgiani J.N."/>
            <person name="Orbach M.J."/>
            <person name="Kirkland T.N."/>
            <person name="Cole G.T."/>
            <person name="Henn M.R."/>
            <person name="Birren B.W."/>
            <person name="Taylor J.W."/>
        </authorList>
    </citation>
    <scope>NUCLEOTIDE SEQUENCE [LARGE SCALE GENOMIC DNA]</scope>
    <source>
        <strain evidence="3">RMSCC 3488</strain>
    </source>
</reference>
<dbReference type="Proteomes" id="UP000054567">
    <property type="component" value="Unassembled WGS sequence"/>
</dbReference>
<dbReference type="AlphaFoldDB" id="A0A0J6FBF2"/>
<protein>
    <submittedName>
        <fullName evidence="2">Uncharacterized protein</fullName>
    </submittedName>
</protein>
<name>A0A0J6FBF2_COCPO</name>
<dbReference type="EMBL" id="DS268112">
    <property type="protein sequence ID" value="KMM70356.1"/>
    <property type="molecule type" value="Genomic_DNA"/>
</dbReference>
<reference evidence="3" key="3">
    <citation type="journal article" date="2010" name="Genome Res.">
        <title>Population genomic sequencing of Coccidioides fungi reveals recent hybridization and transposon control.</title>
        <authorList>
            <person name="Neafsey D.E."/>
            <person name="Barker B.M."/>
            <person name="Sharpton T.J."/>
            <person name="Stajich J.E."/>
            <person name="Park D.J."/>
            <person name="Whiston E."/>
            <person name="Hung C.-Y."/>
            <person name="McMahan C."/>
            <person name="White J."/>
            <person name="Sykes S."/>
            <person name="Heiman D."/>
            <person name="Young S."/>
            <person name="Zeng Q."/>
            <person name="Abouelleil A."/>
            <person name="Aftuck L."/>
            <person name="Bessette D."/>
            <person name="Brown A."/>
            <person name="FitzGerald M."/>
            <person name="Lui A."/>
            <person name="Macdonald J.P."/>
            <person name="Priest M."/>
            <person name="Orbach M.J."/>
            <person name="Galgiani J.N."/>
            <person name="Kirkland T.N."/>
            <person name="Cole G.T."/>
            <person name="Birren B.W."/>
            <person name="Henn M.R."/>
            <person name="Taylor J.W."/>
            <person name="Rounsley S.D."/>
        </authorList>
    </citation>
    <scope>NUCLEOTIDE SEQUENCE [LARGE SCALE GENOMIC DNA]</scope>
    <source>
        <strain evidence="3">RMSCC 3488</strain>
    </source>
</reference>
<evidence type="ECO:0000313" key="3">
    <source>
        <dbReference type="Proteomes" id="UP000054567"/>
    </source>
</evidence>